<protein>
    <submittedName>
        <fullName evidence="1">Uncharacterized protein</fullName>
    </submittedName>
</protein>
<reference evidence="1 2" key="1">
    <citation type="journal article" date="2019" name="Nat. Med.">
        <title>A library of human gut bacterial isolates paired with longitudinal multiomics data enables mechanistic microbiome research.</title>
        <authorList>
            <person name="Poyet M."/>
            <person name="Groussin M."/>
            <person name="Gibbons S.M."/>
            <person name="Avila-Pacheco J."/>
            <person name="Jiang X."/>
            <person name="Kearney S.M."/>
            <person name="Perrotta A.R."/>
            <person name="Berdy B."/>
            <person name="Zhao S."/>
            <person name="Lieberman T.D."/>
            <person name="Swanson P.K."/>
            <person name="Smith M."/>
            <person name="Roesemann S."/>
            <person name="Alexander J.E."/>
            <person name="Rich S.A."/>
            <person name="Livny J."/>
            <person name="Vlamakis H."/>
            <person name="Clish C."/>
            <person name="Bullock K."/>
            <person name="Deik A."/>
            <person name="Scott J."/>
            <person name="Pierce K.A."/>
            <person name="Xavier R.J."/>
            <person name="Alm E.J."/>
        </authorList>
    </citation>
    <scope>NUCLEOTIDE SEQUENCE [LARGE SCALE GENOMIC DNA]</scope>
    <source>
        <strain evidence="1 2">BIOML-A156</strain>
    </source>
</reference>
<name>A0A6I0S8T3_BACT4</name>
<dbReference type="AlphaFoldDB" id="A0A6I0S8T3"/>
<proteinExistence type="predicted"/>
<dbReference type="EMBL" id="WCRS01000007">
    <property type="protein sequence ID" value="KAB4473666.1"/>
    <property type="molecule type" value="Genomic_DNA"/>
</dbReference>
<dbReference type="Proteomes" id="UP000488521">
    <property type="component" value="Unassembled WGS sequence"/>
</dbReference>
<evidence type="ECO:0000313" key="1">
    <source>
        <dbReference type="EMBL" id="KAB4473666.1"/>
    </source>
</evidence>
<accession>A0A6I0S8T3</accession>
<gene>
    <name evidence="1" type="ORF">GAN59_12505</name>
</gene>
<organism evidence="1 2">
    <name type="scientific">Bacteroides thetaiotaomicron</name>
    <dbReference type="NCBI Taxonomy" id="818"/>
    <lineage>
        <taxon>Bacteria</taxon>
        <taxon>Pseudomonadati</taxon>
        <taxon>Bacteroidota</taxon>
        <taxon>Bacteroidia</taxon>
        <taxon>Bacteroidales</taxon>
        <taxon>Bacteroidaceae</taxon>
        <taxon>Bacteroides</taxon>
    </lineage>
</organism>
<evidence type="ECO:0000313" key="2">
    <source>
        <dbReference type="Proteomes" id="UP000488521"/>
    </source>
</evidence>
<comment type="caution">
    <text evidence="1">The sequence shown here is derived from an EMBL/GenBank/DDBJ whole genome shotgun (WGS) entry which is preliminary data.</text>
</comment>
<sequence>MITLEHLRIYKKYHGDGDILIRCATLKEKELMDYESWSIIDDLVQDLIFVEKGSVSDSYIKSTNDKLRECCDSENAIRKLKKYCITFEE</sequence>